<sequence>MKLTEFFDLVQKVLIKLPAGIKVKNADGTYISKKAGDDFQVDLSESVYSKTETDKQIEDKVATAQTGASITDSDTLKKLQEMSSYLDGTTAEK</sequence>
<reference evidence="1" key="2">
    <citation type="submission" date="2021-04" db="EMBL/GenBank/DDBJ databases">
        <authorList>
            <person name="Gilroy R."/>
        </authorList>
    </citation>
    <scope>NUCLEOTIDE SEQUENCE</scope>
    <source>
        <strain evidence="1">3204</strain>
    </source>
</reference>
<evidence type="ECO:0000313" key="2">
    <source>
        <dbReference type="Proteomes" id="UP000824013"/>
    </source>
</evidence>
<dbReference type="AlphaFoldDB" id="A0A9D1ZP38"/>
<comment type="caution">
    <text evidence="1">The sequence shown here is derived from an EMBL/GenBank/DDBJ whole genome shotgun (WGS) entry which is preliminary data.</text>
</comment>
<reference evidence="1" key="1">
    <citation type="journal article" date="2021" name="PeerJ">
        <title>Extensive microbial diversity within the chicken gut microbiome revealed by metagenomics and culture.</title>
        <authorList>
            <person name="Gilroy R."/>
            <person name="Ravi A."/>
            <person name="Getino M."/>
            <person name="Pursley I."/>
            <person name="Horton D.L."/>
            <person name="Alikhan N.F."/>
            <person name="Baker D."/>
            <person name="Gharbi K."/>
            <person name="Hall N."/>
            <person name="Watson M."/>
            <person name="Adriaenssens E.M."/>
            <person name="Foster-Nyarko E."/>
            <person name="Jarju S."/>
            <person name="Secka A."/>
            <person name="Antonio M."/>
            <person name="Oren A."/>
            <person name="Chaudhuri R.R."/>
            <person name="La Ragione R."/>
            <person name="Hildebrand F."/>
            <person name="Pallen M.J."/>
        </authorList>
    </citation>
    <scope>NUCLEOTIDE SEQUENCE</scope>
    <source>
        <strain evidence="1">3204</strain>
    </source>
</reference>
<evidence type="ECO:0000313" key="1">
    <source>
        <dbReference type="EMBL" id="HIY92861.1"/>
    </source>
</evidence>
<accession>A0A9D1ZP38</accession>
<organism evidence="1 2">
    <name type="scientific">Candidatus Companilactobacillus pullicola</name>
    <dbReference type="NCBI Taxonomy" id="2838523"/>
    <lineage>
        <taxon>Bacteria</taxon>
        <taxon>Bacillati</taxon>
        <taxon>Bacillota</taxon>
        <taxon>Bacilli</taxon>
        <taxon>Lactobacillales</taxon>
        <taxon>Lactobacillaceae</taxon>
        <taxon>Companilactobacillus</taxon>
    </lineage>
</organism>
<dbReference type="Proteomes" id="UP000824013">
    <property type="component" value="Unassembled WGS sequence"/>
</dbReference>
<gene>
    <name evidence="1" type="ORF">H9820_07990</name>
</gene>
<proteinExistence type="predicted"/>
<protein>
    <submittedName>
        <fullName evidence="1">Uncharacterized protein</fullName>
    </submittedName>
</protein>
<dbReference type="EMBL" id="DXCM01000058">
    <property type="protein sequence ID" value="HIY92861.1"/>
    <property type="molecule type" value="Genomic_DNA"/>
</dbReference>
<name>A0A9D1ZP38_9LACO</name>